<accession>A0A3N2QR62</accession>
<comment type="similarity">
    <text evidence="2">Belongs to the metallo-beta-lactamase superfamily.</text>
</comment>
<dbReference type="GO" id="GO:0016787">
    <property type="term" value="F:hydrolase activity"/>
    <property type="evidence" value="ECO:0007669"/>
    <property type="project" value="UniProtKB-KW"/>
</dbReference>
<dbReference type="EMBL" id="RDRB01000011">
    <property type="protein sequence ID" value="ROT97702.1"/>
    <property type="molecule type" value="Genomic_DNA"/>
</dbReference>
<dbReference type="InterPro" id="IPR036866">
    <property type="entry name" value="RibonucZ/Hydroxyglut_hydro"/>
</dbReference>
<dbReference type="SMART" id="SM00849">
    <property type="entry name" value="Lactamase_B"/>
    <property type="match status" value="1"/>
</dbReference>
<name>A0A3N2QR62_9RHOB</name>
<dbReference type="CDD" id="cd07729">
    <property type="entry name" value="AHL_lactonase_MBL-fold"/>
    <property type="match status" value="1"/>
</dbReference>
<dbReference type="PANTHER" id="PTHR42978:SF2">
    <property type="entry name" value="102 KBASES UNSTABLE REGION: FROM 1 TO 119443"/>
    <property type="match status" value="1"/>
</dbReference>
<dbReference type="InterPro" id="IPR051013">
    <property type="entry name" value="MBL_superfamily_lactonases"/>
</dbReference>
<dbReference type="Proteomes" id="UP000268016">
    <property type="component" value="Unassembled WGS sequence"/>
</dbReference>
<evidence type="ECO:0000256" key="2">
    <source>
        <dbReference type="ARBA" id="ARBA00007749"/>
    </source>
</evidence>
<dbReference type="GO" id="GO:0046872">
    <property type="term" value="F:metal ion binding"/>
    <property type="evidence" value="ECO:0007669"/>
    <property type="project" value="UniProtKB-KW"/>
</dbReference>
<dbReference type="RefSeq" id="WP_123643705.1">
    <property type="nucleotide sequence ID" value="NZ_ML119091.1"/>
</dbReference>
<sequence length="258" mass="28363">MTAVRRLYVLLCGFEIIPRTVSVRGSDPRIIHAVPITAYLMDTDHGWVLFDAGLDEANLRDPARLKSHFLDPGWDPPPVVLPDHELGAQLARIGLGWSDIGTVVVSHLHADHSGHLKRLAHARKVLHRREHAHAHGSTASAAWFRDDYDMIDDWELIDGDTPLMPGIEILDTEGHSPGHISLAIDLPNTGPVILAADVGDLMENFREEKLPGEASSDTAALASIRRINALVAERGARLMLTHDPDLLLGLKLAPDFYD</sequence>
<evidence type="ECO:0000256" key="1">
    <source>
        <dbReference type="ARBA" id="ARBA00001947"/>
    </source>
</evidence>
<evidence type="ECO:0000259" key="6">
    <source>
        <dbReference type="SMART" id="SM00849"/>
    </source>
</evidence>
<proteinExistence type="inferred from homology"/>
<protein>
    <submittedName>
        <fullName evidence="7">N-acyl homoserine lactonase family protein</fullName>
    </submittedName>
</protein>
<dbReference type="Pfam" id="PF00753">
    <property type="entry name" value="Lactamase_B"/>
    <property type="match status" value="1"/>
</dbReference>
<reference evidence="7 8" key="1">
    <citation type="submission" date="2018-10" db="EMBL/GenBank/DDBJ databases">
        <title>Histidinibacterium lentulum gen. nov., sp. nov., a marine bacterium from the culture broth of Picochlorum sp. 122.</title>
        <authorList>
            <person name="Wang G."/>
        </authorList>
    </citation>
    <scope>NUCLEOTIDE SEQUENCE [LARGE SCALE GENOMIC DNA]</scope>
    <source>
        <strain evidence="7 8">B17</strain>
    </source>
</reference>
<evidence type="ECO:0000256" key="5">
    <source>
        <dbReference type="ARBA" id="ARBA00022833"/>
    </source>
</evidence>
<evidence type="ECO:0000313" key="8">
    <source>
        <dbReference type="Proteomes" id="UP000268016"/>
    </source>
</evidence>
<dbReference type="PANTHER" id="PTHR42978">
    <property type="entry name" value="QUORUM-QUENCHING LACTONASE YTNP-RELATED-RELATED"/>
    <property type="match status" value="1"/>
</dbReference>
<feature type="domain" description="Metallo-beta-lactamase" evidence="6">
    <location>
        <begin position="35"/>
        <end position="242"/>
    </location>
</feature>
<comment type="cofactor">
    <cofactor evidence="1">
        <name>Zn(2+)</name>
        <dbReference type="ChEBI" id="CHEBI:29105"/>
    </cofactor>
</comment>
<gene>
    <name evidence="7" type="ORF">EAT49_18005</name>
</gene>
<keyword evidence="4" id="KW-0378">Hydrolase</keyword>
<dbReference type="OrthoDB" id="9773738at2"/>
<dbReference type="AlphaFoldDB" id="A0A3N2QR62"/>
<dbReference type="Gene3D" id="3.60.15.10">
    <property type="entry name" value="Ribonuclease Z/Hydroxyacylglutathione hydrolase-like"/>
    <property type="match status" value="1"/>
</dbReference>
<dbReference type="InterPro" id="IPR001279">
    <property type="entry name" value="Metallo-B-lactamas"/>
</dbReference>
<evidence type="ECO:0000313" key="7">
    <source>
        <dbReference type="EMBL" id="ROT97702.1"/>
    </source>
</evidence>
<keyword evidence="5" id="KW-0862">Zinc</keyword>
<keyword evidence="8" id="KW-1185">Reference proteome</keyword>
<evidence type="ECO:0000256" key="3">
    <source>
        <dbReference type="ARBA" id="ARBA00022723"/>
    </source>
</evidence>
<evidence type="ECO:0000256" key="4">
    <source>
        <dbReference type="ARBA" id="ARBA00022801"/>
    </source>
</evidence>
<organism evidence="7 8">
    <name type="scientific">Histidinibacterium lentulum</name>
    <dbReference type="NCBI Taxonomy" id="2480588"/>
    <lineage>
        <taxon>Bacteria</taxon>
        <taxon>Pseudomonadati</taxon>
        <taxon>Pseudomonadota</taxon>
        <taxon>Alphaproteobacteria</taxon>
        <taxon>Rhodobacterales</taxon>
        <taxon>Paracoccaceae</taxon>
        <taxon>Histidinibacterium</taxon>
    </lineage>
</organism>
<dbReference type="SUPFAM" id="SSF56281">
    <property type="entry name" value="Metallo-hydrolase/oxidoreductase"/>
    <property type="match status" value="1"/>
</dbReference>
<comment type="caution">
    <text evidence="7">The sequence shown here is derived from an EMBL/GenBank/DDBJ whole genome shotgun (WGS) entry which is preliminary data.</text>
</comment>
<keyword evidence="3" id="KW-0479">Metal-binding</keyword>